<dbReference type="SUPFAM" id="SSF52279">
    <property type="entry name" value="Beta-D-glucan exohydrolase, C-terminal domain"/>
    <property type="match status" value="1"/>
</dbReference>
<dbReference type="SUPFAM" id="SSF56988">
    <property type="entry name" value="Anthrax protective antigen"/>
    <property type="match status" value="1"/>
</dbReference>
<dbReference type="AlphaFoldDB" id="A0A9W6B2Q0"/>
<keyword evidence="2 4" id="KW-0732">Signal</keyword>
<dbReference type="SMART" id="SM01217">
    <property type="entry name" value="Fn3_like"/>
    <property type="match status" value="1"/>
</dbReference>
<name>A0A9W6B2Q0_9FLAO</name>
<dbReference type="InterPro" id="IPR002772">
    <property type="entry name" value="Glyco_hydro_3_C"/>
</dbReference>
<dbReference type="InterPro" id="IPR036962">
    <property type="entry name" value="Glyco_hydro_3_N_sf"/>
</dbReference>
<accession>A0A9W6B2Q0</accession>
<evidence type="ECO:0000256" key="4">
    <source>
        <dbReference type="SAM" id="SignalP"/>
    </source>
</evidence>
<evidence type="ECO:0000256" key="1">
    <source>
        <dbReference type="ARBA" id="ARBA00005336"/>
    </source>
</evidence>
<keyword evidence="7" id="KW-1185">Reference proteome</keyword>
<feature type="domain" description="PA14" evidence="5">
    <location>
        <begin position="456"/>
        <end position="596"/>
    </location>
</feature>
<dbReference type="Pfam" id="PF07691">
    <property type="entry name" value="PA14"/>
    <property type="match status" value="1"/>
</dbReference>
<dbReference type="PROSITE" id="PS51820">
    <property type="entry name" value="PA14"/>
    <property type="match status" value="1"/>
</dbReference>
<dbReference type="Gene3D" id="3.40.50.1700">
    <property type="entry name" value="Glycoside hydrolase family 3 C-terminal domain"/>
    <property type="match status" value="2"/>
</dbReference>
<dbReference type="GO" id="GO:0045493">
    <property type="term" value="P:xylan catabolic process"/>
    <property type="evidence" value="ECO:0007669"/>
    <property type="project" value="InterPro"/>
</dbReference>
<dbReference type="InterPro" id="IPR026891">
    <property type="entry name" value="Fn3-like"/>
</dbReference>
<dbReference type="Proteomes" id="UP001143545">
    <property type="component" value="Unassembled WGS sequence"/>
</dbReference>
<evidence type="ECO:0000256" key="3">
    <source>
        <dbReference type="ARBA" id="ARBA00022801"/>
    </source>
</evidence>
<feature type="signal peptide" evidence="4">
    <location>
        <begin position="1"/>
        <end position="19"/>
    </location>
</feature>
<dbReference type="Pfam" id="PF00933">
    <property type="entry name" value="Glyco_hydro_3"/>
    <property type="match status" value="1"/>
</dbReference>
<dbReference type="Pfam" id="PF01915">
    <property type="entry name" value="Glyco_hydro_3_C"/>
    <property type="match status" value="1"/>
</dbReference>
<evidence type="ECO:0000256" key="2">
    <source>
        <dbReference type="ARBA" id="ARBA00022729"/>
    </source>
</evidence>
<dbReference type="InterPro" id="IPR037524">
    <property type="entry name" value="PA14/GLEYA"/>
</dbReference>
<dbReference type="InterPro" id="IPR011658">
    <property type="entry name" value="PA14_dom"/>
</dbReference>
<dbReference type="Gene3D" id="3.20.20.300">
    <property type="entry name" value="Glycoside hydrolase, family 3, N-terminal domain"/>
    <property type="match status" value="1"/>
</dbReference>
<protein>
    <submittedName>
        <fullName evidence="6">Glucan 1,4-alpha-glucosidase</fullName>
    </submittedName>
</protein>
<dbReference type="InterPro" id="IPR013783">
    <property type="entry name" value="Ig-like_fold"/>
</dbReference>
<evidence type="ECO:0000313" key="6">
    <source>
        <dbReference type="EMBL" id="GLB51174.1"/>
    </source>
</evidence>
<dbReference type="EMBL" id="BRVP01000001">
    <property type="protein sequence ID" value="GLB51174.1"/>
    <property type="molecule type" value="Genomic_DNA"/>
</dbReference>
<comment type="caution">
    <text evidence="6">The sequence shown here is derived from an EMBL/GenBank/DDBJ whole genome shotgun (WGS) entry which is preliminary data.</text>
</comment>
<dbReference type="RefSeq" id="WP_281751431.1">
    <property type="nucleotide sequence ID" value="NZ_BRVP01000001.1"/>
</dbReference>
<dbReference type="GO" id="GO:0031222">
    <property type="term" value="P:arabinan catabolic process"/>
    <property type="evidence" value="ECO:0007669"/>
    <property type="project" value="TreeGrafter"/>
</dbReference>
<evidence type="ECO:0000313" key="7">
    <source>
        <dbReference type="Proteomes" id="UP001143545"/>
    </source>
</evidence>
<dbReference type="PANTHER" id="PTHR42721:SF3">
    <property type="entry name" value="BETA-D-XYLOSIDASE 5-RELATED"/>
    <property type="match status" value="1"/>
</dbReference>
<dbReference type="InterPro" id="IPR036881">
    <property type="entry name" value="Glyco_hydro_3_C_sf"/>
</dbReference>
<reference evidence="6" key="1">
    <citation type="submission" date="2022-07" db="EMBL/GenBank/DDBJ databases">
        <title>Taxonomy of Novel Oxalotrophic and Methylotrophic Bacteria.</title>
        <authorList>
            <person name="Sahin N."/>
            <person name="Tani A."/>
        </authorList>
    </citation>
    <scope>NUCLEOTIDE SEQUENCE</scope>
    <source>
        <strain evidence="6">AM327</strain>
    </source>
</reference>
<dbReference type="FunFam" id="2.60.40.10:FF:000495">
    <property type="entry name" value="Periplasmic beta-glucosidase"/>
    <property type="match status" value="1"/>
</dbReference>
<dbReference type="PANTHER" id="PTHR42721">
    <property type="entry name" value="SUGAR HYDROLASE-RELATED"/>
    <property type="match status" value="1"/>
</dbReference>
<dbReference type="GO" id="GO:0009044">
    <property type="term" value="F:xylan 1,4-beta-xylosidase activity"/>
    <property type="evidence" value="ECO:0007669"/>
    <property type="project" value="InterPro"/>
</dbReference>
<dbReference type="GO" id="GO:0008422">
    <property type="term" value="F:beta-glucosidase activity"/>
    <property type="evidence" value="ECO:0007669"/>
    <property type="project" value="UniProtKB-ARBA"/>
</dbReference>
<dbReference type="SUPFAM" id="SSF51445">
    <property type="entry name" value="(Trans)glycosidases"/>
    <property type="match status" value="1"/>
</dbReference>
<comment type="similarity">
    <text evidence="1">Belongs to the glycosyl hydrolase 3 family.</text>
</comment>
<sequence length="871" mass="97007">MIKQFVFCLLVLSSIAVNGQYNFPYQNPELPLEERVADLINNMTLAEKVSQLMSDAPGIERLELPKYNWWNESLHGVARAGYATVFPQSITIAASWDSALVYEVASVISDEARAKHQEYLRRGQRDIYQGLTFWSPNINIFRDPRWGRGHETYGEDPYLTGQLGLAYVKGLQGTDTDYLKVVATAKHFAVHSGPEALRHKFDAQTSDRDLWETYLPAFRTLVTEGKVASVMTAYNRFRGEAASANTFLFDMLRNKWGFDGYVVSDCGAIHDIWKDHMVSENATTASALALGNGTDLNCGTTYEALVQAVEQGLVEEATLDKALIRLFKARFRLGMFDPVEDVAYAQIPYTLNNHPVHDVLARKAAQESIVLLKNKDHILPISKTVKKVAVIGPNANNIQSLWGNYNGVPVHPVTVYEGIKNKLAPAAVVTYAEGVPLAKGIPTMEVIPSIYLETAKGTQGLDAAYFNNHNWEGTPLFVQVDDHIDFNWDIDTPSPAFTMQHYSVRWTGYLKVPETGTYYFSDWGKPYLDFSINDALNGGGKHTHHPKMNPKEIYLEKGKKYAIEIKYSNLYGNAIAQMMWSVPKVNQLQEAIDLANTSDITVLVLGLNERLEGEEMQIDLEGFSGGDRTSLDLPKTQIALLKAMVATGKPLVLVLLNGSALSVNYAAENVQGILTAGYPGQQGGNAIADVLFGDYNPAGRLPVTYYASVNQLPDFEDYSMAGRTYRYFEGKPLFPFGYGLSYTSFEYSNLQLPQKIDITKGIKVTVDVKNTGEMDGDEVVQLYIKDEKGSTPRPIVALKDFDRIHLKKGTNKTVSFIVTPRQLAMINKKGEQVVEPGWFTVYMGGSQPSKENHNYVSKRFKISGSKIVVPF</sequence>
<dbReference type="InterPro" id="IPR001764">
    <property type="entry name" value="Glyco_hydro_3_N"/>
</dbReference>
<gene>
    <name evidence="6" type="ORF">NBRC110019_02130</name>
</gene>
<proteinExistence type="inferred from homology"/>
<dbReference type="Gene3D" id="2.60.40.10">
    <property type="entry name" value="Immunoglobulins"/>
    <property type="match status" value="1"/>
</dbReference>
<keyword evidence="3" id="KW-0378">Hydrolase</keyword>
<feature type="chain" id="PRO_5040963317" evidence="4">
    <location>
        <begin position="20"/>
        <end position="871"/>
    </location>
</feature>
<dbReference type="InterPro" id="IPR017853">
    <property type="entry name" value="GH"/>
</dbReference>
<dbReference type="SMART" id="SM00758">
    <property type="entry name" value="PA14"/>
    <property type="match status" value="1"/>
</dbReference>
<dbReference type="PRINTS" id="PR00133">
    <property type="entry name" value="GLHYDRLASE3"/>
</dbReference>
<dbReference type="InterPro" id="IPR044993">
    <property type="entry name" value="BXL"/>
</dbReference>
<evidence type="ECO:0000259" key="5">
    <source>
        <dbReference type="PROSITE" id="PS51820"/>
    </source>
</evidence>
<dbReference type="Pfam" id="PF14310">
    <property type="entry name" value="Fn3-like"/>
    <property type="match status" value="1"/>
</dbReference>
<organism evidence="6 7">
    <name type="scientific">Neptunitalea chrysea</name>
    <dbReference type="NCBI Taxonomy" id="1647581"/>
    <lineage>
        <taxon>Bacteria</taxon>
        <taxon>Pseudomonadati</taxon>
        <taxon>Bacteroidota</taxon>
        <taxon>Flavobacteriia</taxon>
        <taxon>Flavobacteriales</taxon>
        <taxon>Flavobacteriaceae</taxon>
        <taxon>Neptunitalea</taxon>
    </lineage>
</organism>
<dbReference type="GO" id="GO:0046556">
    <property type="term" value="F:alpha-L-arabinofuranosidase activity"/>
    <property type="evidence" value="ECO:0007669"/>
    <property type="project" value="TreeGrafter"/>
</dbReference>